<reference evidence="2 3" key="2">
    <citation type="submission" date="2013-02" db="EMBL/GenBank/DDBJ databases">
        <title>The Genome Sequence of Plasmodium falciparum Vietnam Oak-Knoll (FVO).</title>
        <authorList>
            <consortium name="The Broad Institute Genome Sequencing Platform"/>
            <consortium name="The Broad Institute Genome Sequencing Center for Infectious Disease"/>
            <person name="Neafsey D."/>
            <person name="Cheeseman I."/>
            <person name="Volkman S."/>
            <person name="Adams J."/>
            <person name="Walker B."/>
            <person name="Young S.K."/>
            <person name="Zeng Q."/>
            <person name="Gargeya S."/>
            <person name="Fitzgerald M."/>
            <person name="Haas B."/>
            <person name="Abouelleil A."/>
            <person name="Alvarado L."/>
            <person name="Arachchi H.M."/>
            <person name="Berlin A.M."/>
            <person name="Chapman S.B."/>
            <person name="Dewar J."/>
            <person name="Goldberg J."/>
            <person name="Griggs A."/>
            <person name="Gujja S."/>
            <person name="Hansen M."/>
            <person name="Howarth C."/>
            <person name="Imamovic A."/>
            <person name="Larimer J."/>
            <person name="McCowan C."/>
            <person name="Murphy C."/>
            <person name="Neiman D."/>
            <person name="Pearson M."/>
            <person name="Priest M."/>
            <person name="Roberts A."/>
            <person name="Saif S."/>
            <person name="Shea T."/>
            <person name="Sisk P."/>
            <person name="Sykes S."/>
            <person name="Wortman J."/>
            <person name="Nusbaum C."/>
            <person name="Birren B."/>
        </authorList>
    </citation>
    <scope>NUCLEOTIDE SEQUENCE [LARGE SCALE GENOMIC DNA]</scope>
    <source>
        <strain evidence="3">Vietnam Oak-Knoll (FVO)</strain>
    </source>
</reference>
<reference evidence="2 3" key="1">
    <citation type="submission" date="2013-02" db="EMBL/GenBank/DDBJ databases">
        <title>The Genome Annotation of Plasmodium falciparum Vietnam Oak-Knoll (FVO).</title>
        <authorList>
            <consortium name="The Broad Institute Genome Sequencing Platform"/>
            <consortium name="The Broad Institute Genome Sequencing Center for Infectious Disease"/>
            <person name="Neafsey D."/>
            <person name="Hoffman S."/>
            <person name="Volkman S."/>
            <person name="Rosenthal P."/>
            <person name="Walker B."/>
            <person name="Young S.K."/>
            <person name="Zeng Q."/>
            <person name="Gargeya S."/>
            <person name="Fitzgerald M."/>
            <person name="Haas B."/>
            <person name="Abouelleil A."/>
            <person name="Allen A.W."/>
            <person name="Alvarado L."/>
            <person name="Arachchi H.M."/>
            <person name="Berlin A.M."/>
            <person name="Chapman S.B."/>
            <person name="Gainer-Dewar J."/>
            <person name="Goldberg J."/>
            <person name="Griggs A."/>
            <person name="Gujja S."/>
            <person name="Hansen M."/>
            <person name="Howarth C."/>
            <person name="Imamovic A."/>
            <person name="Ireland A."/>
            <person name="Larimer J."/>
            <person name="McCowan C."/>
            <person name="Murphy C."/>
            <person name="Pearson M."/>
            <person name="Poon T.W."/>
            <person name="Priest M."/>
            <person name="Roberts A."/>
            <person name="Saif S."/>
            <person name="Shea T."/>
            <person name="Sisk P."/>
            <person name="Sykes S."/>
            <person name="Wortman J."/>
            <person name="Nusbaum C."/>
            <person name="Birren B."/>
        </authorList>
    </citation>
    <scope>NUCLEOTIDE SEQUENCE [LARGE SCALE GENOMIC DNA]</scope>
    <source>
        <strain evidence="3">Vietnam Oak-Knoll (FVO)</strain>
    </source>
</reference>
<name>A0A024V0G7_PLAFA</name>
<sequence length="91" mass="10340">MSSLANIQNANNEESPNNTEGEKLVKCATYINNEKVYECSSGISSVDKINNINNERVDIFMNNNNLTEHIKSIMGHVNDYFTKKINDEKKN</sequence>
<feature type="region of interest" description="Disordered" evidence="1">
    <location>
        <begin position="1"/>
        <end position="22"/>
    </location>
</feature>
<organism evidence="2 3">
    <name type="scientific">Plasmodium falciparum Vietnam Oak-Knoll</name>
    <name type="common">FVO</name>
    <dbReference type="NCBI Taxonomy" id="1036723"/>
    <lineage>
        <taxon>Eukaryota</taxon>
        <taxon>Sar</taxon>
        <taxon>Alveolata</taxon>
        <taxon>Apicomplexa</taxon>
        <taxon>Aconoidasida</taxon>
        <taxon>Haemosporida</taxon>
        <taxon>Plasmodiidae</taxon>
        <taxon>Plasmodium</taxon>
        <taxon>Plasmodium (Laverania)</taxon>
    </lineage>
</organism>
<evidence type="ECO:0000313" key="2">
    <source>
        <dbReference type="EMBL" id="ETW16503.1"/>
    </source>
</evidence>
<protein>
    <submittedName>
        <fullName evidence="2">Uncharacterized protein</fullName>
    </submittedName>
</protein>
<dbReference type="Proteomes" id="UP000030690">
    <property type="component" value="Unassembled WGS sequence"/>
</dbReference>
<dbReference type="AlphaFoldDB" id="A0A024V0G7"/>
<proteinExistence type="predicted"/>
<gene>
    <name evidence="2" type="ORF">PFFVO_04556</name>
</gene>
<dbReference type="OrthoDB" id="381817at2759"/>
<evidence type="ECO:0000256" key="1">
    <source>
        <dbReference type="SAM" id="MobiDB-lite"/>
    </source>
</evidence>
<feature type="compositionally biased region" description="Polar residues" evidence="1">
    <location>
        <begin position="1"/>
        <end position="19"/>
    </location>
</feature>
<accession>A0A024V0G7</accession>
<evidence type="ECO:0000313" key="3">
    <source>
        <dbReference type="Proteomes" id="UP000030690"/>
    </source>
</evidence>
<dbReference type="EMBL" id="KI925143">
    <property type="protein sequence ID" value="ETW16503.1"/>
    <property type="molecule type" value="Genomic_DNA"/>
</dbReference>